<evidence type="ECO:0000259" key="11">
    <source>
        <dbReference type="PROSITE" id="PS51918"/>
    </source>
</evidence>
<keyword evidence="7" id="KW-0479">Metal-binding</keyword>
<dbReference type="PANTHER" id="PTHR11918:SF45">
    <property type="entry name" value="THREONYLCARBAMOYLADENOSINE TRNA METHYLTHIOTRANSFERASE"/>
    <property type="match status" value="1"/>
</dbReference>
<reference evidence="12" key="1">
    <citation type="journal article" date="2020" name="mSystems">
        <title>Genome- and Community-Level Interaction Insights into Carbon Utilization and Element Cycling Functions of Hydrothermarchaeota in Hydrothermal Sediment.</title>
        <authorList>
            <person name="Zhou Z."/>
            <person name="Liu Y."/>
            <person name="Xu W."/>
            <person name="Pan J."/>
            <person name="Luo Z.H."/>
            <person name="Li M."/>
        </authorList>
    </citation>
    <scope>NUCLEOTIDE SEQUENCE [LARGE SCALE GENOMIC DNA]</scope>
    <source>
        <strain evidence="12">HyVt-76</strain>
    </source>
</reference>
<evidence type="ECO:0000256" key="2">
    <source>
        <dbReference type="ARBA" id="ARBA00022485"/>
    </source>
</evidence>
<dbReference type="PROSITE" id="PS51449">
    <property type="entry name" value="MTTASE_N"/>
    <property type="match status" value="1"/>
</dbReference>
<dbReference type="SFLD" id="SFLDG01082">
    <property type="entry name" value="B12-binding_domain_containing"/>
    <property type="match status" value="1"/>
</dbReference>
<dbReference type="SMART" id="SM00729">
    <property type="entry name" value="Elp3"/>
    <property type="match status" value="1"/>
</dbReference>
<dbReference type="InterPro" id="IPR006638">
    <property type="entry name" value="Elp3/MiaA/NifB-like_rSAM"/>
</dbReference>
<feature type="domain" description="MTTase N-terminal" evidence="10">
    <location>
        <begin position="2"/>
        <end position="114"/>
    </location>
</feature>
<evidence type="ECO:0000256" key="5">
    <source>
        <dbReference type="ARBA" id="ARBA00022691"/>
    </source>
</evidence>
<dbReference type="InterPro" id="IPR038135">
    <property type="entry name" value="Methylthiotransferase_N_sf"/>
</dbReference>
<dbReference type="InterPro" id="IPR023404">
    <property type="entry name" value="rSAM_horseshoe"/>
</dbReference>
<dbReference type="InterPro" id="IPR013848">
    <property type="entry name" value="Methylthiotransferase_N"/>
</dbReference>
<dbReference type="EMBL" id="DRTD01000499">
    <property type="protein sequence ID" value="HHE55464.1"/>
    <property type="molecule type" value="Genomic_DNA"/>
</dbReference>
<dbReference type="FunFam" id="3.40.50.12160:FF:000004">
    <property type="entry name" value="Threonylcarbamoyladenosine tRNA methylthiotransferase MtaB"/>
    <property type="match status" value="1"/>
</dbReference>
<dbReference type="InterPro" id="IPR006467">
    <property type="entry name" value="MiaB-like_bact"/>
</dbReference>
<dbReference type="Gene3D" id="3.40.50.12160">
    <property type="entry name" value="Methylthiotransferase, N-terminal domain"/>
    <property type="match status" value="1"/>
</dbReference>
<dbReference type="Gene3D" id="3.80.30.20">
    <property type="entry name" value="tm_1862 like domain"/>
    <property type="match status" value="1"/>
</dbReference>
<dbReference type="SFLD" id="SFLDS00029">
    <property type="entry name" value="Radical_SAM"/>
    <property type="match status" value="1"/>
</dbReference>
<dbReference type="NCBIfam" id="TIGR00089">
    <property type="entry name" value="MiaB/RimO family radical SAM methylthiotransferase"/>
    <property type="match status" value="1"/>
</dbReference>
<accession>A0A7V5H414</accession>
<dbReference type="Pfam" id="PF04055">
    <property type="entry name" value="Radical_SAM"/>
    <property type="match status" value="1"/>
</dbReference>
<keyword evidence="2" id="KW-0004">4Fe-4S</keyword>
<feature type="domain" description="Radical SAM core" evidence="11">
    <location>
        <begin position="140"/>
        <end position="367"/>
    </location>
</feature>
<sequence>MPTVALHTLGCRLNQAETAIIANKLKQRGFEIVEFGEQADLTIINTCTVTEQADSKCRQAVRQSLRKNPQSYVAVIGCYAQMAVDVISQIGGVDLIIGNEHKLSLEKYLDENLQKQPQPLVVHTSKISRQPFTIESTGLYDTHTRANLKIQDGCSFVCSFCIIATARGPARSREFDDLVKEARELVDHGFKEIVLTGVNIGTYRYEDKTFFDVLRALEKIEGLERIRISSIEPTTVTPELIDLMADSQKICHHLHIPLQSADDAILKSMRRKHIFSDFEKIVNYAVKRMPDVGLGTDIMVGYPGEDEQAFVNTKKRVADLPLAYFHVFTYSDRKGTASYKMKPKIDPQVKKLRTRIIIEMGRRKKIAFYQNFLGRTLPVLFEQQYEGYWEGFSENYMRIKVRSEQNLKNEILPVKLIEIDGEKIIGELL</sequence>
<dbReference type="SUPFAM" id="SSF102114">
    <property type="entry name" value="Radical SAM enzymes"/>
    <property type="match status" value="1"/>
</dbReference>
<dbReference type="GO" id="GO:0035598">
    <property type="term" value="F:tRNA (N(6)-L-threonylcarbamoyladenosine(37)-C(2))-methylthiotransferase activity"/>
    <property type="evidence" value="ECO:0007669"/>
    <property type="project" value="TreeGrafter"/>
</dbReference>
<evidence type="ECO:0000256" key="4">
    <source>
        <dbReference type="ARBA" id="ARBA00022679"/>
    </source>
</evidence>
<dbReference type="Proteomes" id="UP000886111">
    <property type="component" value="Unassembled WGS sequence"/>
</dbReference>
<name>A0A7V5H414_CALAY</name>
<protein>
    <submittedName>
        <fullName evidence="12">tRNA (N(6)-L-threonylcarbamoyladenosine(37)-C(2))-methylthiotransferase MtaB</fullName>
    </submittedName>
</protein>
<organism evidence="12">
    <name type="scientific">Caldithrix abyssi</name>
    <dbReference type="NCBI Taxonomy" id="187145"/>
    <lineage>
        <taxon>Bacteria</taxon>
        <taxon>Pseudomonadati</taxon>
        <taxon>Calditrichota</taxon>
        <taxon>Calditrichia</taxon>
        <taxon>Calditrichales</taxon>
        <taxon>Calditrichaceae</taxon>
        <taxon>Caldithrix</taxon>
    </lineage>
</organism>
<dbReference type="Pfam" id="PF00919">
    <property type="entry name" value="UPF0004"/>
    <property type="match status" value="1"/>
</dbReference>
<evidence type="ECO:0000313" key="12">
    <source>
        <dbReference type="EMBL" id="HHE55464.1"/>
    </source>
</evidence>
<dbReference type="InterPro" id="IPR005839">
    <property type="entry name" value="Methylthiotransferase"/>
</dbReference>
<keyword evidence="3" id="KW-0963">Cytoplasm</keyword>
<proteinExistence type="predicted"/>
<dbReference type="InterPro" id="IPR020612">
    <property type="entry name" value="Methylthiotransferase_CS"/>
</dbReference>
<gene>
    <name evidence="12" type="primary">mtaB</name>
    <name evidence="12" type="ORF">ENL21_06750</name>
</gene>
<dbReference type="NCBIfam" id="TIGR01579">
    <property type="entry name" value="MiaB-like-C"/>
    <property type="match status" value="1"/>
</dbReference>
<dbReference type="InterPro" id="IPR058240">
    <property type="entry name" value="rSAM_sf"/>
</dbReference>
<evidence type="ECO:0000256" key="1">
    <source>
        <dbReference type="ARBA" id="ARBA00001966"/>
    </source>
</evidence>
<keyword evidence="4" id="KW-0808">Transferase</keyword>
<dbReference type="GO" id="GO:0046872">
    <property type="term" value="F:metal ion binding"/>
    <property type="evidence" value="ECO:0007669"/>
    <property type="project" value="UniProtKB-KW"/>
</dbReference>
<keyword evidence="5" id="KW-0949">S-adenosyl-L-methionine</keyword>
<evidence type="ECO:0000256" key="9">
    <source>
        <dbReference type="ARBA" id="ARBA00023014"/>
    </source>
</evidence>
<dbReference type="SFLD" id="SFLDG01061">
    <property type="entry name" value="methylthiotransferase"/>
    <property type="match status" value="1"/>
</dbReference>
<dbReference type="InterPro" id="IPR007197">
    <property type="entry name" value="rSAM"/>
</dbReference>
<keyword evidence="9" id="KW-0411">Iron-sulfur</keyword>
<evidence type="ECO:0000259" key="10">
    <source>
        <dbReference type="PROSITE" id="PS51449"/>
    </source>
</evidence>
<dbReference type="CDD" id="cd01335">
    <property type="entry name" value="Radical_SAM"/>
    <property type="match status" value="1"/>
</dbReference>
<dbReference type="PANTHER" id="PTHR11918">
    <property type="entry name" value="RADICAL SAM PROTEINS"/>
    <property type="match status" value="1"/>
</dbReference>
<dbReference type="PROSITE" id="PS51918">
    <property type="entry name" value="RADICAL_SAM"/>
    <property type="match status" value="1"/>
</dbReference>
<keyword evidence="6" id="KW-0819">tRNA processing</keyword>
<dbReference type="GO" id="GO:0051539">
    <property type="term" value="F:4 iron, 4 sulfur cluster binding"/>
    <property type="evidence" value="ECO:0007669"/>
    <property type="project" value="UniProtKB-KW"/>
</dbReference>
<comment type="caution">
    <text evidence="12">The sequence shown here is derived from an EMBL/GenBank/DDBJ whole genome shotgun (WGS) entry which is preliminary data.</text>
</comment>
<comment type="cofactor">
    <cofactor evidence="1">
        <name>[4Fe-4S] cluster</name>
        <dbReference type="ChEBI" id="CHEBI:49883"/>
    </cofactor>
</comment>
<evidence type="ECO:0000256" key="6">
    <source>
        <dbReference type="ARBA" id="ARBA00022694"/>
    </source>
</evidence>
<evidence type="ECO:0000256" key="7">
    <source>
        <dbReference type="ARBA" id="ARBA00022723"/>
    </source>
</evidence>
<evidence type="ECO:0000256" key="8">
    <source>
        <dbReference type="ARBA" id="ARBA00023004"/>
    </source>
</evidence>
<dbReference type="AlphaFoldDB" id="A0A7V5H414"/>
<evidence type="ECO:0000256" key="3">
    <source>
        <dbReference type="ARBA" id="ARBA00022490"/>
    </source>
</evidence>
<keyword evidence="8" id="KW-0408">Iron</keyword>
<dbReference type="PROSITE" id="PS01278">
    <property type="entry name" value="MTTASE_RADICAL"/>
    <property type="match status" value="1"/>
</dbReference>